<proteinExistence type="predicted"/>
<accession>A0A1H5YN93</accession>
<reference evidence="1 2" key="1">
    <citation type="submission" date="2016-10" db="EMBL/GenBank/DDBJ databases">
        <authorList>
            <person name="de Groot N.N."/>
        </authorList>
    </citation>
    <scope>NUCLEOTIDE SEQUENCE [LARGE SCALE GENOMIC DNA]</scope>
    <source>
        <strain evidence="1 2">DSM 23413</strain>
    </source>
</reference>
<dbReference type="Proteomes" id="UP000236742">
    <property type="component" value="Unassembled WGS sequence"/>
</dbReference>
<evidence type="ECO:0000313" key="1">
    <source>
        <dbReference type="EMBL" id="SEG25045.1"/>
    </source>
</evidence>
<keyword evidence="2" id="KW-1185">Reference proteome</keyword>
<dbReference type="RefSeq" id="WP_104009097.1">
    <property type="nucleotide sequence ID" value="NZ_FNVD01000020.1"/>
</dbReference>
<dbReference type="OrthoDB" id="8482015at2"/>
<gene>
    <name evidence="1" type="ORF">SAMN05421751_12032</name>
</gene>
<dbReference type="EMBL" id="FNVD01000020">
    <property type="protein sequence ID" value="SEG25045.1"/>
    <property type="molecule type" value="Genomic_DNA"/>
</dbReference>
<organism evidence="1 2">
    <name type="scientific">Jhaorihella thermophila</name>
    <dbReference type="NCBI Taxonomy" id="488547"/>
    <lineage>
        <taxon>Bacteria</taxon>
        <taxon>Pseudomonadati</taxon>
        <taxon>Pseudomonadota</taxon>
        <taxon>Alphaproteobacteria</taxon>
        <taxon>Rhodobacterales</taxon>
        <taxon>Paracoccaceae</taxon>
        <taxon>Jhaorihella</taxon>
    </lineage>
</organism>
<protein>
    <submittedName>
        <fullName evidence="1">Uncharacterized protein</fullName>
    </submittedName>
</protein>
<evidence type="ECO:0000313" key="2">
    <source>
        <dbReference type="Proteomes" id="UP000236742"/>
    </source>
</evidence>
<dbReference type="AlphaFoldDB" id="A0A1H5YN93"/>
<name>A0A1H5YN93_9RHOB</name>
<sequence>MTEKAIACVEVPHTATLHCPFCGQEVMNPQKAHEGEEYYSACPHTLFVAHDEAFEYRSARFDSALGIAGVENDDLDLPEHGIDGLTSQVKMHGAVKFAGYVPAPSFFGTYVGFAPEE</sequence>